<feature type="compositionally biased region" description="Basic and acidic residues" evidence="1">
    <location>
        <begin position="90"/>
        <end position="106"/>
    </location>
</feature>
<feature type="region of interest" description="Disordered" evidence="1">
    <location>
        <begin position="90"/>
        <end position="110"/>
    </location>
</feature>
<evidence type="ECO:0000313" key="3">
    <source>
        <dbReference type="Proteomes" id="UP000009340"/>
    </source>
</evidence>
<protein>
    <submittedName>
        <fullName evidence="2">Uncharacterized protein</fullName>
    </submittedName>
</protein>
<proteinExistence type="predicted"/>
<accession>K8A365</accession>
<sequence length="118" mass="12970">MLHRMVMPTGWFFVMTLCAIAWSAMLAHKSGDTADAGLRVYLALKRVSEEAVQMTVTQVANAADAVREQIHSLTRKNTVSRAINGASDERKDSVLNLEHGSHERSKMAAPPWVVPVTP</sequence>
<evidence type="ECO:0000256" key="1">
    <source>
        <dbReference type="SAM" id="MobiDB-lite"/>
    </source>
</evidence>
<name>K8A365_9ENTR</name>
<reference evidence="2" key="1">
    <citation type="submission" date="2012-07" db="EMBL/GenBank/DDBJ databases">
        <authorList>
            <person name="Cummings C."/>
        </authorList>
    </citation>
    <scope>NUCLEOTIDE SEQUENCE</scope>
    <source>
        <strain evidence="2">1330</strain>
    </source>
</reference>
<gene>
    <name evidence="2" type="ORF">BN137_3269</name>
</gene>
<organism evidence="2 3">
    <name type="scientific">Cronobacter condimenti 1330</name>
    <dbReference type="NCBI Taxonomy" id="1073999"/>
    <lineage>
        <taxon>Bacteria</taxon>
        <taxon>Pseudomonadati</taxon>
        <taxon>Pseudomonadota</taxon>
        <taxon>Gammaproteobacteria</taxon>
        <taxon>Enterobacterales</taxon>
        <taxon>Enterobacteriaceae</taxon>
        <taxon>Cronobacter</taxon>
    </lineage>
</organism>
<dbReference type="AlphaFoldDB" id="K8A365"/>
<dbReference type="Proteomes" id="UP000009340">
    <property type="component" value="Unassembled WGS sequence"/>
</dbReference>
<evidence type="ECO:0000313" key="2">
    <source>
        <dbReference type="EMBL" id="CCJ73880.1"/>
    </source>
</evidence>
<dbReference type="RefSeq" id="WP_007678016.1">
    <property type="nucleotide sequence ID" value="NZ_CAKW01000118.1"/>
</dbReference>
<dbReference type="STRING" id="1073999.AFK62_11740"/>
<comment type="caution">
    <text evidence="2">The sequence shown here is derived from an EMBL/GenBank/DDBJ whole genome shotgun (WGS) entry which is preliminary data.</text>
</comment>
<dbReference type="EMBL" id="CAKW01000118">
    <property type="protein sequence ID" value="CCJ73880.1"/>
    <property type="molecule type" value="Genomic_DNA"/>
</dbReference>